<evidence type="ECO:0000256" key="2">
    <source>
        <dbReference type="ARBA" id="ARBA00005497"/>
    </source>
</evidence>
<comment type="caution">
    <text evidence="9">The sequence shown here is derived from an EMBL/GenBank/DDBJ whole genome shotgun (WGS) entry which is preliminary data.</text>
</comment>
<proteinExistence type="inferred from homology"/>
<gene>
    <name evidence="8" type="ORF">E3N88_15404</name>
    <name evidence="9" type="ORF">E3N88_15405</name>
</gene>
<dbReference type="Proteomes" id="UP000326396">
    <property type="component" value="Linkage Group LG16"/>
</dbReference>
<keyword evidence="4" id="KW-0677">Repeat</keyword>
<evidence type="ECO:0000259" key="7">
    <source>
        <dbReference type="PROSITE" id="PS51366"/>
    </source>
</evidence>
<keyword evidence="5" id="KW-0810">Translation regulation</keyword>
<evidence type="ECO:0000313" key="9">
    <source>
        <dbReference type="EMBL" id="KAD5507702.1"/>
    </source>
</evidence>
<reference evidence="9 10" key="1">
    <citation type="submission" date="2019-05" db="EMBL/GenBank/DDBJ databases">
        <title>Mikania micrantha, genome provides insights into the molecular mechanism of rapid growth.</title>
        <authorList>
            <person name="Liu B."/>
        </authorList>
    </citation>
    <scope>NUCLEOTIDE SEQUENCE [LARGE SCALE GENOMIC DNA]</scope>
    <source>
        <strain evidence="9">NLD-2019</strain>
        <tissue evidence="9">Leaf</tissue>
    </source>
</reference>
<evidence type="ECO:0000256" key="5">
    <source>
        <dbReference type="ARBA" id="ARBA00022845"/>
    </source>
</evidence>
<dbReference type="InterPro" id="IPR016024">
    <property type="entry name" value="ARM-type_fold"/>
</dbReference>
<evidence type="ECO:0000313" key="10">
    <source>
        <dbReference type="Proteomes" id="UP000326396"/>
    </source>
</evidence>
<dbReference type="FunFam" id="1.25.40.180:FF:000009">
    <property type="entry name" value="programmed cell death protein 4"/>
    <property type="match status" value="2"/>
</dbReference>
<dbReference type="Pfam" id="PF02847">
    <property type="entry name" value="MA3"/>
    <property type="match status" value="4"/>
</dbReference>
<evidence type="ECO:0000256" key="1">
    <source>
        <dbReference type="ARBA" id="ARBA00004496"/>
    </source>
</evidence>
<keyword evidence="10" id="KW-1185">Reference proteome</keyword>
<keyword evidence="6" id="KW-0539">Nucleus</keyword>
<dbReference type="GO" id="GO:0005737">
    <property type="term" value="C:cytoplasm"/>
    <property type="evidence" value="ECO:0007669"/>
    <property type="project" value="UniProtKB-SubCell"/>
</dbReference>
<evidence type="ECO:0000256" key="4">
    <source>
        <dbReference type="ARBA" id="ARBA00022737"/>
    </source>
</evidence>
<dbReference type="EMBL" id="SZYD01000008">
    <property type="protein sequence ID" value="KAD5507701.1"/>
    <property type="molecule type" value="Genomic_DNA"/>
</dbReference>
<dbReference type="EMBL" id="SZYD01000008">
    <property type="protein sequence ID" value="KAD5507702.1"/>
    <property type="molecule type" value="Genomic_DNA"/>
</dbReference>
<feature type="domain" description="MI" evidence="7">
    <location>
        <begin position="584"/>
        <end position="696"/>
    </location>
</feature>
<dbReference type="PROSITE" id="PS51366">
    <property type="entry name" value="MI"/>
    <property type="match status" value="4"/>
</dbReference>
<protein>
    <recommendedName>
        <fullName evidence="7">MI domain-containing protein</fullName>
    </recommendedName>
</protein>
<dbReference type="SUPFAM" id="SSF48371">
    <property type="entry name" value="ARM repeat"/>
    <property type="match status" value="4"/>
</dbReference>
<dbReference type="PANTHER" id="PTHR12626:SF0">
    <property type="entry name" value="PROGRAMMED CELL DEATH PROTEIN 4"/>
    <property type="match status" value="1"/>
</dbReference>
<feature type="domain" description="MI" evidence="7">
    <location>
        <begin position="286"/>
        <end position="407"/>
    </location>
</feature>
<dbReference type="GO" id="GO:0045892">
    <property type="term" value="P:negative regulation of DNA-templated transcription"/>
    <property type="evidence" value="ECO:0007669"/>
    <property type="project" value="InterPro"/>
</dbReference>
<dbReference type="Gene3D" id="1.25.40.180">
    <property type="match status" value="4"/>
</dbReference>
<evidence type="ECO:0000313" key="8">
    <source>
        <dbReference type="EMBL" id="KAD5507701.1"/>
    </source>
</evidence>
<name>A0A5N6NYH7_9ASTR</name>
<feature type="domain" description="MI" evidence="7">
    <location>
        <begin position="421"/>
        <end position="542"/>
    </location>
</feature>
<dbReference type="SMART" id="SM00544">
    <property type="entry name" value="MA3"/>
    <property type="match status" value="4"/>
</dbReference>
<feature type="domain" description="MI" evidence="7">
    <location>
        <begin position="122"/>
        <end position="243"/>
    </location>
</feature>
<evidence type="ECO:0000256" key="3">
    <source>
        <dbReference type="ARBA" id="ARBA00022490"/>
    </source>
</evidence>
<dbReference type="InterPro" id="IPR003891">
    <property type="entry name" value="Initiation_fac_eIF4g_MI"/>
</dbReference>
<comment type="subcellular location">
    <subcellularLocation>
        <location evidence="1">Cytoplasm</location>
    </subcellularLocation>
</comment>
<accession>A0A5N6NYH7</accession>
<dbReference type="PANTHER" id="PTHR12626">
    <property type="entry name" value="PROGRAMMED CELL DEATH 4"/>
    <property type="match status" value="1"/>
</dbReference>
<keyword evidence="3" id="KW-0963">Cytoplasm</keyword>
<comment type="similarity">
    <text evidence="2">Belongs to the PDCD4 family.</text>
</comment>
<sequence>MAAPLEGFLTDEQREVLKTATQSTEILSSSPKSPSWLMAEHQIRAPAGERAPNVGIAVRHVRRSHSGKFVKVKKDGGGGKGTWGKLLDTDGDVHIDRNDPNYDSGEEPYQLVGSAISDPLDEYKRKVASIIDEYFTTGDVDLAASELRELRSSEYHPYFIKRLVSMAMDRHDKEKEMASVLLSALYSDVISSTQIKQGFFMLLESADDLAVDILDTVEILALFIARAVVDDILPPAFVTRAKKSLPESSKGVQVLQTAEKSYLSAPHHAELVERRWGGTIHITVDEVKKRISDLLREYAESGDTSEACRCIRQLGVAFFHHEVVKRALVLAMENRASEPLILKLLKEASEVGLISSSQMVKGFSRLRESLDDLALDIPSAKSLFESLVQLAVTDNWLDSSFVNPHGDGSVIEAEDDAKLRRYKEEIVSVIHEYFLSDDIPELIRSLEDLRLPEYNPVFLKKLITLAMDRKNREKEMASVLLSALHIEIFSTQDIVDGFTLLLESAEDTALDILDASNELALFLARAVIDDVLAPLNLEEIGSRLAPNCNGSETVHVAQSLIGARHAGERLLRCWGGGTGWAVEDAKDKIVKLLEEYETGGVVGEACQCIRDLGMPFFNHEVVKKALVMAMEKKNERMLDLLQECYSEGLITTNQMTKGFGRVKDGLDDLALDIPDAEEKFKVYYEHAMVRGWLVPA</sequence>
<evidence type="ECO:0000256" key="6">
    <source>
        <dbReference type="ARBA" id="ARBA00023242"/>
    </source>
</evidence>
<dbReference type="InterPro" id="IPR039778">
    <property type="entry name" value="PDCD4"/>
</dbReference>
<dbReference type="GO" id="GO:0006417">
    <property type="term" value="P:regulation of translation"/>
    <property type="evidence" value="ECO:0007669"/>
    <property type="project" value="UniProtKB-KW"/>
</dbReference>
<dbReference type="AlphaFoldDB" id="A0A5N6NYH7"/>
<dbReference type="OrthoDB" id="414546at2759"/>
<organism evidence="9 10">
    <name type="scientific">Mikania micrantha</name>
    <name type="common">bitter vine</name>
    <dbReference type="NCBI Taxonomy" id="192012"/>
    <lineage>
        <taxon>Eukaryota</taxon>
        <taxon>Viridiplantae</taxon>
        <taxon>Streptophyta</taxon>
        <taxon>Embryophyta</taxon>
        <taxon>Tracheophyta</taxon>
        <taxon>Spermatophyta</taxon>
        <taxon>Magnoliopsida</taxon>
        <taxon>eudicotyledons</taxon>
        <taxon>Gunneridae</taxon>
        <taxon>Pentapetalae</taxon>
        <taxon>asterids</taxon>
        <taxon>campanulids</taxon>
        <taxon>Asterales</taxon>
        <taxon>Asteraceae</taxon>
        <taxon>Asteroideae</taxon>
        <taxon>Heliantheae alliance</taxon>
        <taxon>Eupatorieae</taxon>
        <taxon>Mikania</taxon>
    </lineage>
</organism>